<organism evidence="1 2">
    <name type="scientific">Coprobacter secundus subsp. similis</name>
    <dbReference type="NCBI Taxonomy" id="2751153"/>
    <lineage>
        <taxon>Bacteria</taxon>
        <taxon>Pseudomonadati</taxon>
        <taxon>Bacteroidota</taxon>
        <taxon>Bacteroidia</taxon>
        <taxon>Bacteroidales</taxon>
        <taxon>Barnesiellaceae</taxon>
        <taxon>Coprobacter</taxon>
    </lineage>
</organism>
<proteinExistence type="predicted"/>
<protein>
    <submittedName>
        <fullName evidence="1">Uncharacterized protein</fullName>
    </submittedName>
</protein>
<dbReference type="AlphaFoldDB" id="A0A7G1HVR4"/>
<evidence type="ECO:0000313" key="1">
    <source>
        <dbReference type="EMBL" id="BCI61747.1"/>
    </source>
</evidence>
<keyword evidence="2" id="KW-1185">Reference proteome</keyword>
<sequence length="153" mass="17299">MRHVEVSVGGVEKGQRICRQLLDQPLYDTRHLTPVAQQVVDFRPDFRYVRFLVTGLFQPLCAAEFGCEAVGLQGVAISFESEVVLYGIFYNRAFSHHRYLCRSIVVEDKRQGGNWFGLYRGAVFIVSGVSGVYVMENGQWRLSALAFTKTLGE</sequence>
<reference evidence="2" key="1">
    <citation type="submission" date="2020-07" db="EMBL/GenBank/DDBJ databases">
        <title>Complete genome sequencing of Coprobacter sp. strain 2CBH44.</title>
        <authorList>
            <person name="Sakamoto M."/>
            <person name="Murakami T."/>
            <person name="Mori H."/>
        </authorList>
    </citation>
    <scope>NUCLEOTIDE SEQUENCE [LARGE SCALE GENOMIC DNA]</scope>
    <source>
        <strain evidence="2">2CBH44</strain>
    </source>
</reference>
<gene>
    <name evidence="1" type="ORF">Cop2CBH44_01000</name>
</gene>
<dbReference type="KEGG" id="copr:Cop2CBH44_01000"/>
<name>A0A7G1HVR4_9BACT</name>
<evidence type="ECO:0000313" key="2">
    <source>
        <dbReference type="Proteomes" id="UP000594042"/>
    </source>
</evidence>
<accession>A0A7G1HVR4</accession>
<dbReference type="EMBL" id="AP023322">
    <property type="protein sequence ID" value="BCI61747.1"/>
    <property type="molecule type" value="Genomic_DNA"/>
</dbReference>
<dbReference type="Proteomes" id="UP000594042">
    <property type="component" value="Chromosome"/>
</dbReference>